<gene>
    <name evidence="14" type="ORF">LTR77_003881</name>
</gene>
<keyword evidence="7 12" id="KW-0067">ATP-binding</keyword>
<dbReference type="Gene3D" id="3.30.420.40">
    <property type="match status" value="1"/>
</dbReference>
<dbReference type="InterPro" id="IPR001312">
    <property type="entry name" value="Hexokinase"/>
</dbReference>
<dbReference type="AlphaFoldDB" id="A0AAV9PHK6"/>
<evidence type="ECO:0000256" key="3">
    <source>
        <dbReference type="ARBA" id="ARBA00009225"/>
    </source>
</evidence>
<dbReference type="GO" id="GO:0005536">
    <property type="term" value="F:D-glucose binding"/>
    <property type="evidence" value="ECO:0007669"/>
    <property type="project" value="InterPro"/>
</dbReference>
<accession>A0AAV9PHK6</accession>
<dbReference type="PANTHER" id="PTHR19443">
    <property type="entry name" value="HEXOKINASE"/>
    <property type="match status" value="1"/>
</dbReference>
<dbReference type="GO" id="GO:0006013">
    <property type="term" value="P:mannose metabolic process"/>
    <property type="evidence" value="ECO:0007669"/>
    <property type="project" value="TreeGrafter"/>
</dbReference>
<evidence type="ECO:0000256" key="12">
    <source>
        <dbReference type="RuleBase" id="RU362007"/>
    </source>
</evidence>
<evidence type="ECO:0000313" key="14">
    <source>
        <dbReference type="EMBL" id="KAK5172243.1"/>
    </source>
</evidence>
<protein>
    <recommendedName>
        <fullName evidence="12">Phosphotransferase</fullName>
        <ecNumber evidence="12">2.7.1.-</ecNumber>
    </recommendedName>
</protein>
<dbReference type="Gene3D" id="1.10.287.1250">
    <property type="match status" value="1"/>
</dbReference>
<evidence type="ECO:0000256" key="11">
    <source>
        <dbReference type="ARBA" id="ARBA00048160"/>
    </source>
</evidence>
<dbReference type="GO" id="GO:0019158">
    <property type="term" value="F:mannokinase activity"/>
    <property type="evidence" value="ECO:0007669"/>
    <property type="project" value="TreeGrafter"/>
</dbReference>
<dbReference type="GO" id="GO:0006006">
    <property type="term" value="P:glucose metabolic process"/>
    <property type="evidence" value="ECO:0007669"/>
    <property type="project" value="UniProtKB-ARBA"/>
</dbReference>
<dbReference type="Proteomes" id="UP001337655">
    <property type="component" value="Unassembled WGS sequence"/>
</dbReference>
<evidence type="ECO:0000256" key="8">
    <source>
        <dbReference type="ARBA" id="ARBA00023152"/>
    </source>
</evidence>
<sequence>MDTLTMKHGLASAIPSLPIDQHDIDSLSPGLKRELERLEQEFSVDAEKLKEISLQFERELEDGLSKYGANISMNVTWVLGWPDGHENGYFLTVDLGGTNLRVCWIHLTERSGDIKVTQEEYKLADEIKTGGAEELFDFIAQCLGEFIRQHDLKGTKEDPLQLGFTFSYPAHQEYIDHGKLVTWTKGFEIAGVEGEDAAGLLRAAIEKKARHPHPADGIFL</sequence>
<organism evidence="14 15">
    <name type="scientific">Saxophila tyrrhenica</name>
    <dbReference type="NCBI Taxonomy" id="1690608"/>
    <lineage>
        <taxon>Eukaryota</taxon>
        <taxon>Fungi</taxon>
        <taxon>Dikarya</taxon>
        <taxon>Ascomycota</taxon>
        <taxon>Pezizomycotina</taxon>
        <taxon>Dothideomycetes</taxon>
        <taxon>Dothideomycetidae</taxon>
        <taxon>Mycosphaerellales</taxon>
        <taxon>Extremaceae</taxon>
        <taxon>Saxophila</taxon>
    </lineage>
</organism>
<comment type="catalytic activity">
    <reaction evidence="10">
        <text>D-fructose + ATP = D-fructose 6-phosphate + ADP + H(+)</text>
        <dbReference type="Rhea" id="RHEA:16125"/>
        <dbReference type="ChEBI" id="CHEBI:15378"/>
        <dbReference type="ChEBI" id="CHEBI:30616"/>
        <dbReference type="ChEBI" id="CHEBI:37721"/>
        <dbReference type="ChEBI" id="CHEBI:61527"/>
        <dbReference type="ChEBI" id="CHEBI:456216"/>
        <dbReference type="EC" id="2.7.1.1"/>
    </reaction>
    <physiologicalReaction direction="left-to-right" evidence="10">
        <dbReference type="Rhea" id="RHEA:16126"/>
    </physiologicalReaction>
</comment>
<dbReference type="EC" id="2.7.1.-" evidence="12"/>
<dbReference type="GO" id="GO:0005739">
    <property type="term" value="C:mitochondrion"/>
    <property type="evidence" value="ECO:0007669"/>
    <property type="project" value="TreeGrafter"/>
</dbReference>
<comment type="catalytic activity">
    <reaction evidence="9">
        <text>a D-hexose + ATP = a D-hexose 6-phosphate + ADP + H(+)</text>
        <dbReference type="Rhea" id="RHEA:22740"/>
        <dbReference type="ChEBI" id="CHEBI:4194"/>
        <dbReference type="ChEBI" id="CHEBI:15378"/>
        <dbReference type="ChEBI" id="CHEBI:30616"/>
        <dbReference type="ChEBI" id="CHEBI:229467"/>
        <dbReference type="ChEBI" id="CHEBI:456216"/>
        <dbReference type="EC" id="2.7.1.1"/>
    </reaction>
    <physiologicalReaction direction="left-to-right" evidence="9">
        <dbReference type="Rhea" id="RHEA:22741"/>
    </physiologicalReaction>
</comment>
<dbReference type="FunFam" id="3.30.420.40:FF:000805">
    <property type="entry name" value="Hexokinase-2"/>
    <property type="match status" value="1"/>
</dbReference>
<evidence type="ECO:0000256" key="4">
    <source>
        <dbReference type="ARBA" id="ARBA00022679"/>
    </source>
</evidence>
<comment type="catalytic activity">
    <reaction evidence="11">
        <text>D-glucose + ATP = D-glucose 6-phosphate + ADP + H(+)</text>
        <dbReference type="Rhea" id="RHEA:17825"/>
        <dbReference type="ChEBI" id="CHEBI:4167"/>
        <dbReference type="ChEBI" id="CHEBI:15378"/>
        <dbReference type="ChEBI" id="CHEBI:30616"/>
        <dbReference type="ChEBI" id="CHEBI:61548"/>
        <dbReference type="ChEBI" id="CHEBI:456216"/>
        <dbReference type="EC" id="2.7.1.1"/>
    </reaction>
    <physiologicalReaction direction="left-to-right" evidence="11">
        <dbReference type="Rhea" id="RHEA:17826"/>
    </physiologicalReaction>
</comment>
<evidence type="ECO:0000256" key="5">
    <source>
        <dbReference type="ARBA" id="ARBA00022741"/>
    </source>
</evidence>
<dbReference type="SUPFAM" id="SSF53067">
    <property type="entry name" value="Actin-like ATPase domain"/>
    <property type="match status" value="1"/>
</dbReference>
<dbReference type="GO" id="GO:0005524">
    <property type="term" value="F:ATP binding"/>
    <property type="evidence" value="ECO:0007669"/>
    <property type="project" value="UniProtKB-UniRule"/>
</dbReference>
<evidence type="ECO:0000256" key="2">
    <source>
        <dbReference type="ARBA" id="ARBA00005028"/>
    </source>
</evidence>
<keyword evidence="15" id="KW-1185">Reference proteome</keyword>
<dbReference type="GO" id="GO:0008865">
    <property type="term" value="F:fructokinase activity"/>
    <property type="evidence" value="ECO:0007669"/>
    <property type="project" value="TreeGrafter"/>
</dbReference>
<dbReference type="PANTHER" id="PTHR19443:SF16">
    <property type="entry name" value="HEXOKINASE TYPE 1-RELATED"/>
    <property type="match status" value="1"/>
</dbReference>
<evidence type="ECO:0000259" key="13">
    <source>
        <dbReference type="Pfam" id="PF00349"/>
    </source>
</evidence>
<dbReference type="PRINTS" id="PR00475">
    <property type="entry name" value="HEXOKINASE"/>
</dbReference>
<comment type="pathway">
    <text evidence="1">Carbohydrate degradation; glycolysis; D-glyceraldehyde 3-phosphate and glycerone phosphate from D-glucose: step 1/4.</text>
</comment>
<keyword evidence="5 12" id="KW-0547">Nucleotide-binding</keyword>
<comment type="pathway">
    <text evidence="2">Carbohydrate metabolism; hexose metabolism.</text>
</comment>
<proteinExistence type="inferred from homology"/>
<dbReference type="GO" id="GO:0001678">
    <property type="term" value="P:intracellular glucose homeostasis"/>
    <property type="evidence" value="ECO:0007669"/>
    <property type="project" value="InterPro"/>
</dbReference>
<dbReference type="PROSITE" id="PS00378">
    <property type="entry name" value="HEXOKINASE_1"/>
    <property type="match status" value="1"/>
</dbReference>
<dbReference type="GO" id="GO:0004340">
    <property type="term" value="F:glucokinase activity"/>
    <property type="evidence" value="ECO:0007669"/>
    <property type="project" value="TreeGrafter"/>
</dbReference>
<evidence type="ECO:0000256" key="7">
    <source>
        <dbReference type="ARBA" id="ARBA00022840"/>
    </source>
</evidence>
<dbReference type="InterPro" id="IPR043129">
    <property type="entry name" value="ATPase_NBD"/>
</dbReference>
<feature type="domain" description="Hexokinase N-terminal" evidence="13">
    <location>
        <begin position="35"/>
        <end position="209"/>
    </location>
</feature>
<dbReference type="GeneID" id="89925227"/>
<comment type="caution">
    <text evidence="14">The sequence shown here is derived from an EMBL/GenBank/DDBJ whole genome shotgun (WGS) entry which is preliminary data.</text>
</comment>
<dbReference type="RefSeq" id="XP_064661087.1">
    <property type="nucleotide sequence ID" value="XM_064801136.1"/>
</dbReference>
<evidence type="ECO:0000256" key="1">
    <source>
        <dbReference type="ARBA" id="ARBA00004888"/>
    </source>
</evidence>
<evidence type="ECO:0000256" key="6">
    <source>
        <dbReference type="ARBA" id="ARBA00022777"/>
    </source>
</evidence>
<dbReference type="GO" id="GO:0006096">
    <property type="term" value="P:glycolytic process"/>
    <property type="evidence" value="ECO:0007669"/>
    <property type="project" value="UniProtKB-KW"/>
</dbReference>
<dbReference type="InterPro" id="IPR019807">
    <property type="entry name" value="Hexokinase_BS"/>
</dbReference>
<evidence type="ECO:0000256" key="10">
    <source>
        <dbReference type="ARBA" id="ARBA00047905"/>
    </source>
</evidence>
<keyword evidence="8 12" id="KW-0324">Glycolysis</keyword>
<evidence type="ECO:0000256" key="9">
    <source>
        <dbReference type="ARBA" id="ARBA00044613"/>
    </source>
</evidence>
<evidence type="ECO:0000313" key="15">
    <source>
        <dbReference type="Proteomes" id="UP001337655"/>
    </source>
</evidence>
<comment type="similarity">
    <text evidence="3 12">Belongs to the hexokinase family.</text>
</comment>
<dbReference type="GO" id="GO:0005829">
    <property type="term" value="C:cytosol"/>
    <property type="evidence" value="ECO:0007669"/>
    <property type="project" value="TreeGrafter"/>
</dbReference>
<dbReference type="PROSITE" id="PS51748">
    <property type="entry name" value="HEXOKINASE_2"/>
    <property type="match status" value="1"/>
</dbReference>
<dbReference type="InterPro" id="IPR022672">
    <property type="entry name" value="Hexokinase_N"/>
</dbReference>
<reference evidence="14 15" key="1">
    <citation type="submission" date="2023-08" db="EMBL/GenBank/DDBJ databases">
        <title>Black Yeasts Isolated from many extreme environments.</title>
        <authorList>
            <person name="Coleine C."/>
            <person name="Stajich J.E."/>
            <person name="Selbmann L."/>
        </authorList>
    </citation>
    <scope>NUCLEOTIDE SEQUENCE [LARGE SCALE GENOMIC DNA]</scope>
    <source>
        <strain evidence="14 15">CCFEE 5935</strain>
    </source>
</reference>
<dbReference type="EMBL" id="JAVRRT010000005">
    <property type="protein sequence ID" value="KAK5172243.1"/>
    <property type="molecule type" value="Genomic_DNA"/>
</dbReference>
<dbReference type="Pfam" id="PF00349">
    <property type="entry name" value="Hexokinase_1"/>
    <property type="match status" value="1"/>
</dbReference>
<keyword evidence="4 12" id="KW-0808">Transferase</keyword>
<name>A0AAV9PHK6_9PEZI</name>
<keyword evidence="6 12" id="KW-0418">Kinase</keyword>